<gene>
    <name evidence="15" type="ORF">ABW22_11755</name>
</gene>
<dbReference type="AlphaFoldDB" id="A0A106BLP7"/>
<keyword evidence="16" id="KW-1185">Reference proteome</keyword>
<dbReference type="Proteomes" id="UP000064243">
    <property type="component" value="Unassembled WGS sequence"/>
</dbReference>
<keyword evidence="6 13" id="KW-0812">Transmembrane</keyword>
<protein>
    <submittedName>
        <fullName evidence="15">Cytochrome B561</fullName>
    </submittedName>
</protein>
<accession>A0A106BLP7</accession>
<keyword evidence="5" id="KW-0349">Heme</keyword>
<comment type="caution">
    <text evidence="15">The sequence shown here is derived from an EMBL/GenBank/DDBJ whole genome shotgun (WGS) entry which is preliminary data.</text>
</comment>
<dbReference type="InterPro" id="IPR011577">
    <property type="entry name" value="Cyt_b561_bac/Ni-Hgenase"/>
</dbReference>
<keyword evidence="8" id="KW-0249">Electron transport</keyword>
<evidence type="ECO:0000256" key="11">
    <source>
        <dbReference type="ARBA" id="ARBA00023136"/>
    </source>
</evidence>
<dbReference type="GO" id="GO:0009055">
    <property type="term" value="F:electron transfer activity"/>
    <property type="evidence" value="ECO:0007669"/>
    <property type="project" value="InterPro"/>
</dbReference>
<keyword evidence="3" id="KW-0813">Transport</keyword>
<keyword evidence="10" id="KW-0408">Iron</keyword>
<dbReference type="GO" id="GO:0020037">
    <property type="term" value="F:heme binding"/>
    <property type="evidence" value="ECO:0007669"/>
    <property type="project" value="TreeGrafter"/>
</dbReference>
<feature type="domain" description="Cytochrome b561 bacterial/Ni-hydrogenase" evidence="14">
    <location>
        <begin position="2"/>
        <end position="172"/>
    </location>
</feature>
<evidence type="ECO:0000256" key="9">
    <source>
        <dbReference type="ARBA" id="ARBA00022989"/>
    </source>
</evidence>
<feature type="transmembrane region" description="Helical" evidence="13">
    <location>
        <begin position="46"/>
        <end position="64"/>
    </location>
</feature>
<sequence length="178" mass="20192">MRYSTPAIVLHWLVALLIFVGFPLGVYMVDLPLSPDKLKLYSYHKWIGITVFLLVAVRVSWRLMHTPPSLPAGIAVWQRRASQIVHGLLYALILAIPLSGWLMSSAKGFQTVWFGVLPLPDLLEKNRELGDLLASVHKVLNFTLLGLVILHVGAALKHHFIERQPFLQRMGWGRKERT</sequence>
<feature type="transmembrane region" description="Helical" evidence="13">
    <location>
        <begin position="7"/>
        <end position="26"/>
    </location>
</feature>
<comment type="similarity">
    <text evidence="12">Belongs to the cytochrome b561 family.</text>
</comment>
<dbReference type="EMBL" id="LDUG01000033">
    <property type="protein sequence ID" value="KVW94778.1"/>
    <property type="molecule type" value="Genomic_DNA"/>
</dbReference>
<proteinExistence type="inferred from homology"/>
<evidence type="ECO:0000256" key="5">
    <source>
        <dbReference type="ARBA" id="ARBA00022617"/>
    </source>
</evidence>
<evidence type="ECO:0000256" key="3">
    <source>
        <dbReference type="ARBA" id="ARBA00022448"/>
    </source>
</evidence>
<evidence type="ECO:0000256" key="2">
    <source>
        <dbReference type="ARBA" id="ARBA00004651"/>
    </source>
</evidence>
<dbReference type="InterPro" id="IPR016174">
    <property type="entry name" value="Di-haem_cyt_TM"/>
</dbReference>
<dbReference type="PANTHER" id="PTHR30529">
    <property type="entry name" value="CYTOCHROME B561"/>
    <property type="match status" value="1"/>
</dbReference>
<evidence type="ECO:0000256" key="8">
    <source>
        <dbReference type="ARBA" id="ARBA00022982"/>
    </source>
</evidence>
<dbReference type="GO" id="GO:0022904">
    <property type="term" value="P:respiratory electron transport chain"/>
    <property type="evidence" value="ECO:0007669"/>
    <property type="project" value="InterPro"/>
</dbReference>
<reference evidence="15 16" key="1">
    <citation type="journal article" date="2015" name="Appl. Environ. Microbiol.">
        <title>Aerobic and Anaerobic Thiosulfate Oxidation by a Cold-Adapted, Subglacial Chemoautotroph.</title>
        <authorList>
            <person name="Harrold Z.R."/>
            <person name="Skidmore M.L."/>
            <person name="Hamilton T.L."/>
            <person name="Desch L."/>
            <person name="Amada K."/>
            <person name="van Gelder W."/>
            <person name="Glover K."/>
            <person name="Roden E.E."/>
            <person name="Boyd E.S."/>
        </authorList>
    </citation>
    <scope>NUCLEOTIDE SEQUENCE [LARGE SCALE GENOMIC DNA]</scope>
    <source>
        <strain evidence="15 16">RG</strain>
    </source>
</reference>
<evidence type="ECO:0000256" key="6">
    <source>
        <dbReference type="ARBA" id="ARBA00022692"/>
    </source>
</evidence>
<dbReference type="GO" id="GO:0046872">
    <property type="term" value="F:metal ion binding"/>
    <property type="evidence" value="ECO:0007669"/>
    <property type="project" value="UniProtKB-KW"/>
</dbReference>
<evidence type="ECO:0000259" key="14">
    <source>
        <dbReference type="Pfam" id="PF01292"/>
    </source>
</evidence>
<dbReference type="OrthoDB" id="8723024at2"/>
<keyword evidence="4" id="KW-1003">Cell membrane</keyword>
<name>A0A106BLP7_THIDE</name>
<feature type="transmembrane region" description="Helical" evidence="13">
    <location>
        <begin position="84"/>
        <end position="103"/>
    </location>
</feature>
<evidence type="ECO:0000313" key="16">
    <source>
        <dbReference type="Proteomes" id="UP000064243"/>
    </source>
</evidence>
<evidence type="ECO:0000313" key="15">
    <source>
        <dbReference type="EMBL" id="KVW94778.1"/>
    </source>
</evidence>
<organism evidence="15 16">
    <name type="scientific">Thiobacillus denitrificans</name>
    <dbReference type="NCBI Taxonomy" id="36861"/>
    <lineage>
        <taxon>Bacteria</taxon>
        <taxon>Pseudomonadati</taxon>
        <taxon>Pseudomonadota</taxon>
        <taxon>Betaproteobacteria</taxon>
        <taxon>Nitrosomonadales</taxon>
        <taxon>Thiobacillaceae</taxon>
        <taxon>Thiobacillus</taxon>
    </lineage>
</organism>
<feature type="transmembrane region" description="Helical" evidence="13">
    <location>
        <begin position="139"/>
        <end position="160"/>
    </location>
</feature>
<dbReference type="STRING" id="1123392.GCA_000376425_01307"/>
<keyword evidence="7" id="KW-0479">Metal-binding</keyword>
<comment type="cofactor">
    <cofactor evidence="1">
        <name>heme b</name>
        <dbReference type="ChEBI" id="CHEBI:60344"/>
    </cofactor>
</comment>
<evidence type="ECO:0000256" key="7">
    <source>
        <dbReference type="ARBA" id="ARBA00022723"/>
    </source>
</evidence>
<dbReference type="PANTHER" id="PTHR30529:SF1">
    <property type="entry name" value="CYTOCHROME B561 HOMOLOG 2"/>
    <property type="match status" value="1"/>
</dbReference>
<evidence type="ECO:0000256" key="4">
    <source>
        <dbReference type="ARBA" id="ARBA00022475"/>
    </source>
</evidence>
<dbReference type="InterPro" id="IPR052168">
    <property type="entry name" value="Cytochrome_b561_oxidase"/>
</dbReference>
<keyword evidence="9 13" id="KW-1133">Transmembrane helix</keyword>
<dbReference type="SUPFAM" id="SSF81342">
    <property type="entry name" value="Transmembrane di-heme cytochromes"/>
    <property type="match status" value="1"/>
</dbReference>
<comment type="subcellular location">
    <subcellularLocation>
        <location evidence="2">Cell membrane</location>
        <topology evidence="2">Multi-pass membrane protein</topology>
    </subcellularLocation>
</comment>
<evidence type="ECO:0000256" key="13">
    <source>
        <dbReference type="SAM" id="Phobius"/>
    </source>
</evidence>
<keyword evidence="11 13" id="KW-0472">Membrane</keyword>
<evidence type="ECO:0000256" key="1">
    <source>
        <dbReference type="ARBA" id="ARBA00001970"/>
    </source>
</evidence>
<evidence type="ECO:0000256" key="10">
    <source>
        <dbReference type="ARBA" id="ARBA00023004"/>
    </source>
</evidence>
<dbReference type="Pfam" id="PF01292">
    <property type="entry name" value="Ni_hydr_CYTB"/>
    <property type="match status" value="1"/>
</dbReference>
<evidence type="ECO:0000256" key="12">
    <source>
        <dbReference type="ARBA" id="ARBA00037975"/>
    </source>
</evidence>
<dbReference type="GO" id="GO:0005886">
    <property type="term" value="C:plasma membrane"/>
    <property type="evidence" value="ECO:0007669"/>
    <property type="project" value="UniProtKB-SubCell"/>
</dbReference>
<dbReference type="PATRIC" id="fig|36861.3.peg.2131"/>